<name>A0A1G5S0W3_PSEXY</name>
<proteinExistence type="predicted"/>
<dbReference type="RefSeq" id="WP_090163205.1">
    <property type="nucleotide sequence ID" value="NZ_FMWK01000011.1"/>
</dbReference>
<dbReference type="AlphaFoldDB" id="A0A1G5S0W3"/>
<dbReference type="EMBL" id="FMWK01000011">
    <property type="protein sequence ID" value="SCZ79926.1"/>
    <property type="molecule type" value="Genomic_DNA"/>
</dbReference>
<organism evidence="2 3">
    <name type="scientific">Pseudobutyrivibrio xylanivorans</name>
    <dbReference type="NCBI Taxonomy" id="185007"/>
    <lineage>
        <taxon>Bacteria</taxon>
        <taxon>Bacillati</taxon>
        <taxon>Bacillota</taxon>
        <taxon>Clostridia</taxon>
        <taxon>Lachnospirales</taxon>
        <taxon>Lachnospiraceae</taxon>
        <taxon>Pseudobutyrivibrio</taxon>
    </lineage>
</organism>
<protein>
    <submittedName>
        <fullName evidence="2">Uncharacterized protein</fullName>
    </submittedName>
</protein>
<dbReference type="Proteomes" id="UP000199428">
    <property type="component" value="Unassembled WGS sequence"/>
</dbReference>
<sequence>MADYLAENNLLFQSGYSSSYLYFSNFLNKNNEFDNAMKASSNEQLNTAELSDDKQSKGNSYTRVVSASVMSSEMSATSTADGRTAFSYQSVVQKFEIRIDVNGDDRKYTAIGTDKDGNEFEKEIDPYNVDPTDADFTEFAALCSYICETENLADETMKFMSDFEVNDIFKRMDYLATFSSEMGKYEIAGLGNLSLENFMPHINKLMETLMGITMESLNVNLDTVVEEPTEPQTKDLGFGYLLSPGSAFGMRATQIINPDSDDVIVRVKMSEANGGETFDVNISEVDPRSATAIDMFAYCQYADSIGEGISKSNFPSWSEVKRFMDPGGAFEFDSVEQASTKKFNWTKTISESDISFKRESTGEILDAKDIIKMLMESYKKIHEKDDEDGDWRKMTDEEWEKLLARIDADIDDMIESVKEETEETKEEQSKERLEKETVEMS</sequence>
<evidence type="ECO:0000313" key="2">
    <source>
        <dbReference type="EMBL" id="SCZ79926.1"/>
    </source>
</evidence>
<feature type="compositionally biased region" description="Basic and acidic residues" evidence="1">
    <location>
        <begin position="426"/>
        <end position="441"/>
    </location>
</feature>
<feature type="region of interest" description="Disordered" evidence="1">
    <location>
        <begin position="418"/>
        <end position="441"/>
    </location>
</feature>
<evidence type="ECO:0000313" key="3">
    <source>
        <dbReference type="Proteomes" id="UP000199428"/>
    </source>
</evidence>
<gene>
    <name evidence="2" type="ORF">SAMN02910350_02023</name>
</gene>
<evidence type="ECO:0000256" key="1">
    <source>
        <dbReference type="SAM" id="MobiDB-lite"/>
    </source>
</evidence>
<accession>A0A1G5S0W3</accession>
<reference evidence="2 3" key="1">
    <citation type="submission" date="2016-10" db="EMBL/GenBank/DDBJ databases">
        <authorList>
            <person name="de Groot N.N."/>
        </authorList>
    </citation>
    <scope>NUCLEOTIDE SEQUENCE [LARGE SCALE GENOMIC DNA]</scope>
    <source>
        <strain evidence="2 3">DSM 10317</strain>
    </source>
</reference>